<comment type="similarity">
    <text evidence="1">Belongs to the UDP-glycosyltransferase family.</text>
</comment>
<organism evidence="4 5">
    <name type="scientific">Ziziphus jujuba</name>
    <name type="common">Chinese jujube</name>
    <name type="synonym">Ziziphus sativa</name>
    <dbReference type="NCBI Taxonomy" id="326968"/>
    <lineage>
        <taxon>Eukaryota</taxon>
        <taxon>Viridiplantae</taxon>
        <taxon>Streptophyta</taxon>
        <taxon>Embryophyta</taxon>
        <taxon>Tracheophyta</taxon>
        <taxon>Spermatophyta</taxon>
        <taxon>Magnoliopsida</taxon>
        <taxon>eudicotyledons</taxon>
        <taxon>Gunneridae</taxon>
        <taxon>Pentapetalae</taxon>
        <taxon>rosids</taxon>
        <taxon>fabids</taxon>
        <taxon>Rosales</taxon>
        <taxon>Rhamnaceae</taxon>
        <taxon>Paliureae</taxon>
        <taxon>Ziziphus</taxon>
    </lineage>
</organism>
<name>A0ABM3ZYN1_ZIZJJ</name>
<dbReference type="Gene3D" id="3.40.50.2000">
    <property type="entry name" value="Glycogen Phosphorylase B"/>
    <property type="match status" value="2"/>
</dbReference>
<dbReference type="RefSeq" id="XP_060669595.1">
    <property type="nucleotide sequence ID" value="XM_060813612.1"/>
</dbReference>
<keyword evidence="3" id="KW-0808">Transferase</keyword>
<dbReference type="GeneID" id="107429119"/>
<dbReference type="PANTHER" id="PTHR48047:SF28">
    <property type="entry name" value="F11M15.8 PROTEIN"/>
    <property type="match status" value="1"/>
</dbReference>
<protein>
    <submittedName>
        <fullName evidence="5">UDP-glycosyltransferase 89A2 isoform X1</fullName>
    </submittedName>
</protein>
<evidence type="ECO:0000313" key="4">
    <source>
        <dbReference type="Proteomes" id="UP001652623"/>
    </source>
</evidence>
<gene>
    <name evidence="5" type="primary">LOC107429119</name>
</gene>
<evidence type="ECO:0000256" key="1">
    <source>
        <dbReference type="ARBA" id="ARBA00009995"/>
    </source>
</evidence>
<evidence type="ECO:0000256" key="2">
    <source>
        <dbReference type="ARBA" id="ARBA00022676"/>
    </source>
</evidence>
<proteinExistence type="inferred from homology"/>
<evidence type="ECO:0000313" key="5">
    <source>
        <dbReference type="RefSeq" id="XP_060669595.1"/>
    </source>
</evidence>
<sequence length="536" mass="59825">MENSPRTVDMPTDKIYVSFAESKLVNCMKLTLNIIKFFSSTIRNITQRLSFFLTSLSKFLSPSKTMSTPKNKQSTHILMFPFPAQGHSLALLDLTHQLSLRNLSITILTTPKNLPDLHRLLVAHPTIQTLTFPFPPHPKLPPGVENVRQIGNPGNIPIINALSDLQQPIVEWFNQHPNPPVAIVSDFFLGWTLRLANRIGIPRISFFSIRVYLASVLDHCWRDIRTVLHQPVVEFHGLPRCQSFKHDHLPSIVRRYDESDPDMEIVQESLTSNLSSWGCIFNSFEDLESEYFDHLRTKMGLRRVYGVGPLSLIGIPEGLDRAKLDENSGSNVLDWLDGCPDGSVVYVCFGSQKLLTREQMEALASGLEQSRTRFVWVVKVGTDQEVENGYGVVPDGFDERVAGRGLVVRKWAPQVTILSHRAVGGFLSHCGWNSTLEGIVAGVMILAWPMEADQFVNARLLVEDMGMAVKVCEGGDGVPDSDELGKLIAESMTLDCPEKVKAKEMKDKAFAAVKDGGSSSKDLDELVRELHLLKVS</sequence>
<dbReference type="Pfam" id="PF00201">
    <property type="entry name" value="UDPGT"/>
    <property type="match status" value="1"/>
</dbReference>
<dbReference type="SUPFAM" id="SSF53756">
    <property type="entry name" value="UDP-Glycosyltransferase/glycogen phosphorylase"/>
    <property type="match status" value="1"/>
</dbReference>
<keyword evidence="4" id="KW-1185">Reference proteome</keyword>
<evidence type="ECO:0000256" key="3">
    <source>
        <dbReference type="ARBA" id="ARBA00022679"/>
    </source>
</evidence>
<dbReference type="InterPro" id="IPR002213">
    <property type="entry name" value="UDP_glucos_trans"/>
</dbReference>
<keyword evidence="2" id="KW-0328">Glycosyltransferase</keyword>
<accession>A0ABM3ZYN1</accession>
<dbReference type="PANTHER" id="PTHR48047">
    <property type="entry name" value="GLYCOSYLTRANSFERASE"/>
    <property type="match status" value="1"/>
</dbReference>
<dbReference type="CDD" id="cd03784">
    <property type="entry name" value="GT1_Gtf-like"/>
    <property type="match status" value="1"/>
</dbReference>
<dbReference type="Proteomes" id="UP001652623">
    <property type="component" value="Chromosome 12"/>
</dbReference>
<reference evidence="5" key="1">
    <citation type="submission" date="2025-08" db="UniProtKB">
        <authorList>
            <consortium name="RefSeq"/>
        </authorList>
    </citation>
    <scope>IDENTIFICATION</scope>
    <source>
        <tissue evidence="5">Seedling</tissue>
    </source>
</reference>